<evidence type="ECO:0000313" key="2">
    <source>
        <dbReference type="Proteomes" id="UP000724874"/>
    </source>
</evidence>
<accession>A0A9P5NLW4</accession>
<protein>
    <submittedName>
        <fullName evidence="1">Uncharacterized protein</fullName>
    </submittedName>
</protein>
<comment type="caution">
    <text evidence="1">The sequence shown here is derived from an EMBL/GenBank/DDBJ whole genome shotgun (WGS) entry which is preliminary data.</text>
</comment>
<keyword evidence="2" id="KW-1185">Reference proteome</keyword>
<name>A0A9P5NLW4_GYMJU</name>
<reference evidence="1" key="1">
    <citation type="submission" date="2020-11" db="EMBL/GenBank/DDBJ databases">
        <authorList>
            <consortium name="DOE Joint Genome Institute"/>
            <person name="Ahrendt S."/>
            <person name="Riley R."/>
            <person name="Andreopoulos W."/>
            <person name="LaButti K."/>
            <person name="Pangilinan J."/>
            <person name="Ruiz-duenas F.J."/>
            <person name="Barrasa J.M."/>
            <person name="Sanchez-Garcia M."/>
            <person name="Camarero S."/>
            <person name="Miyauchi S."/>
            <person name="Serrano A."/>
            <person name="Linde D."/>
            <person name="Babiker R."/>
            <person name="Drula E."/>
            <person name="Ayuso-Fernandez I."/>
            <person name="Pacheco R."/>
            <person name="Padilla G."/>
            <person name="Ferreira P."/>
            <person name="Barriuso J."/>
            <person name="Kellner H."/>
            <person name="Castanera R."/>
            <person name="Alfaro M."/>
            <person name="Ramirez L."/>
            <person name="Pisabarro A.G."/>
            <person name="Kuo A."/>
            <person name="Tritt A."/>
            <person name="Lipzen A."/>
            <person name="He G."/>
            <person name="Yan M."/>
            <person name="Ng V."/>
            <person name="Cullen D."/>
            <person name="Martin F."/>
            <person name="Rosso M.-N."/>
            <person name="Henrissat B."/>
            <person name="Hibbett D."/>
            <person name="Martinez A.T."/>
            <person name="Grigoriev I.V."/>
        </authorList>
    </citation>
    <scope>NUCLEOTIDE SEQUENCE</scope>
    <source>
        <strain evidence="1">AH 44721</strain>
    </source>
</reference>
<dbReference type="Proteomes" id="UP000724874">
    <property type="component" value="Unassembled WGS sequence"/>
</dbReference>
<sequence length="128" mass="14628">MKKSPSEAPPKLALFDSRLSDFKLPVVNQQQILFSDASSNHPQEMQALPLVERFFEWIGIFEEDSAYVPSSQDEENTLEGQFKQLRLYPAHKESETGVQILSWMEKVQPSIFGSGLHETHFKGYNVRG</sequence>
<dbReference type="AlphaFoldDB" id="A0A9P5NLW4"/>
<dbReference type="OrthoDB" id="3224367at2759"/>
<organism evidence="1 2">
    <name type="scientific">Gymnopilus junonius</name>
    <name type="common">Spectacular rustgill mushroom</name>
    <name type="synonym">Gymnopilus spectabilis subsp. junonius</name>
    <dbReference type="NCBI Taxonomy" id="109634"/>
    <lineage>
        <taxon>Eukaryota</taxon>
        <taxon>Fungi</taxon>
        <taxon>Dikarya</taxon>
        <taxon>Basidiomycota</taxon>
        <taxon>Agaricomycotina</taxon>
        <taxon>Agaricomycetes</taxon>
        <taxon>Agaricomycetidae</taxon>
        <taxon>Agaricales</taxon>
        <taxon>Agaricineae</taxon>
        <taxon>Hymenogastraceae</taxon>
        <taxon>Gymnopilus</taxon>
    </lineage>
</organism>
<proteinExistence type="predicted"/>
<gene>
    <name evidence="1" type="ORF">CPB84DRAFT_1777216</name>
</gene>
<evidence type="ECO:0000313" key="1">
    <source>
        <dbReference type="EMBL" id="KAF8901697.1"/>
    </source>
</evidence>
<dbReference type="EMBL" id="JADNYJ010000040">
    <property type="protein sequence ID" value="KAF8901697.1"/>
    <property type="molecule type" value="Genomic_DNA"/>
</dbReference>